<dbReference type="PIRSF" id="PIRSF033239">
    <property type="entry name" value="ExoD"/>
    <property type="match status" value="1"/>
</dbReference>
<dbReference type="PANTHER" id="PTHR41795:SF1">
    <property type="entry name" value="EXOPOLYSACCHARIDE SYNTHESIS PROTEIN"/>
    <property type="match status" value="1"/>
</dbReference>
<feature type="transmembrane region" description="Helical" evidence="1">
    <location>
        <begin position="138"/>
        <end position="165"/>
    </location>
</feature>
<organism evidence="2 3">
    <name type="scientific">Corallincola platygyrae</name>
    <dbReference type="NCBI Taxonomy" id="1193278"/>
    <lineage>
        <taxon>Bacteria</taxon>
        <taxon>Pseudomonadati</taxon>
        <taxon>Pseudomonadota</taxon>
        <taxon>Gammaproteobacteria</taxon>
        <taxon>Alteromonadales</taxon>
        <taxon>Psychromonadaceae</taxon>
        <taxon>Corallincola</taxon>
    </lineage>
</organism>
<dbReference type="PANTHER" id="PTHR41795">
    <property type="entry name" value="EXOPOLYSACCHARIDE SYNTHESIS PROTEIN"/>
    <property type="match status" value="1"/>
</dbReference>
<keyword evidence="1" id="KW-0812">Transmembrane</keyword>
<dbReference type="Proteomes" id="UP001597380">
    <property type="component" value="Unassembled WGS sequence"/>
</dbReference>
<comment type="caution">
    <text evidence="2">The sequence shown here is derived from an EMBL/GenBank/DDBJ whole genome shotgun (WGS) entry which is preliminary data.</text>
</comment>
<keyword evidence="1" id="KW-1133">Transmembrane helix</keyword>
<evidence type="ECO:0000256" key="1">
    <source>
        <dbReference type="SAM" id="Phobius"/>
    </source>
</evidence>
<keyword evidence="3" id="KW-1185">Reference proteome</keyword>
<evidence type="ECO:0000313" key="2">
    <source>
        <dbReference type="EMBL" id="MFD2097061.1"/>
    </source>
</evidence>
<protein>
    <submittedName>
        <fullName evidence="2">Exopolysaccharide biosynthesis protein</fullName>
    </submittedName>
</protein>
<reference evidence="3" key="1">
    <citation type="journal article" date="2019" name="Int. J. Syst. Evol. Microbiol.">
        <title>The Global Catalogue of Microorganisms (GCM) 10K type strain sequencing project: providing services to taxonomists for standard genome sequencing and annotation.</title>
        <authorList>
            <consortium name="The Broad Institute Genomics Platform"/>
            <consortium name="The Broad Institute Genome Sequencing Center for Infectious Disease"/>
            <person name="Wu L."/>
            <person name="Ma J."/>
        </authorList>
    </citation>
    <scope>NUCLEOTIDE SEQUENCE [LARGE SCALE GENOMIC DNA]</scope>
    <source>
        <strain evidence="3">CGMCC 1.10992</strain>
    </source>
</reference>
<dbReference type="RefSeq" id="WP_345339639.1">
    <property type="nucleotide sequence ID" value="NZ_BAABLI010000010.1"/>
</dbReference>
<gene>
    <name evidence="2" type="ORF">ACFSJ3_13780</name>
</gene>
<keyword evidence="1" id="KW-0472">Membrane</keyword>
<feature type="transmembrane region" description="Helical" evidence="1">
    <location>
        <begin position="177"/>
        <end position="199"/>
    </location>
</feature>
<evidence type="ECO:0000313" key="3">
    <source>
        <dbReference type="Proteomes" id="UP001597380"/>
    </source>
</evidence>
<name>A0ABW4XRC2_9GAMM</name>
<dbReference type="InterPro" id="IPR010331">
    <property type="entry name" value="ExoD"/>
</dbReference>
<sequence length="210" mass="22413">MAEQQVNQTVKQSLPVSSQLQQLLSSCSQTGISFGELLKQTDKQGMGMLLMLLALPSALPIPAPGYSIPFGICLLAISFQMLICRENLSVPKRIANVKLSASMCQKVLRTGTGFFRLIERVVKPRGVFIHSSTAQRLLAINVMLMASLMLIPIPMTNTLPALVIFTLGTGLAAKDGLTTSIALLGSAVAILFYSGVAVLGTEFISSMLQA</sequence>
<dbReference type="EMBL" id="JBHUHT010000015">
    <property type="protein sequence ID" value="MFD2097061.1"/>
    <property type="molecule type" value="Genomic_DNA"/>
</dbReference>
<accession>A0ABW4XRC2</accession>
<dbReference type="Pfam" id="PF06055">
    <property type="entry name" value="ExoD"/>
    <property type="match status" value="1"/>
</dbReference>
<proteinExistence type="predicted"/>
<feature type="transmembrane region" description="Helical" evidence="1">
    <location>
        <begin position="67"/>
        <end position="84"/>
    </location>
</feature>